<keyword evidence="2" id="KW-0694">RNA-binding</keyword>
<comment type="caution">
    <text evidence="4">The sequence shown here is derived from an EMBL/GenBank/DDBJ whole genome shotgun (WGS) entry which is preliminary data.</text>
</comment>
<feature type="domain" description="KOW" evidence="3">
    <location>
        <begin position="10"/>
        <end position="37"/>
    </location>
</feature>
<evidence type="ECO:0000313" key="4">
    <source>
        <dbReference type="EMBL" id="MBP3953224.1"/>
    </source>
</evidence>
<evidence type="ECO:0000313" key="5">
    <source>
        <dbReference type="Proteomes" id="UP000678228"/>
    </source>
</evidence>
<dbReference type="GO" id="GO:0005840">
    <property type="term" value="C:ribosome"/>
    <property type="evidence" value="ECO:0007669"/>
    <property type="project" value="InterPro"/>
</dbReference>
<dbReference type="Gene3D" id="2.30.30.30">
    <property type="match status" value="1"/>
</dbReference>
<gene>
    <name evidence="4" type="ORF">J7W16_19040</name>
</gene>
<dbReference type="InterPro" id="IPR005825">
    <property type="entry name" value="Ribosomal_uL24_CS"/>
</dbReference>
<dbReference type="GO" id="GO:0003735">
    <property type="term" value="F:structural constituent of ribosome"/>
    <property type="evidence" value="ECO:0007669"/>
    <property type="project" value="InterPro"/>
</dbReference>
<dbReference type="Pfam" id="PF23291">
    <property type="entry name" value="KOW4_SPT5"/>
    <property type="match status" value="1"/>
</dbReference>
<protein>
    <submittedName>
        <fullName evidence="4">KOW motif-containing protein</fullName>
    </submittedName>
</protein>
<evidence type="ECO:0000259" key="3">
    <source>
        <dbReference type="SMART" id="SM00739"/>
    </source>
</evidence>
<keyword evidence="1" id="KW-0699">rRNA-binding</keyword>
<name>A0A940WUX9_9BACI</name>
<dbReference type="SMART" id="SM00739">
    <property type="entry name" value="KOW"/>
    <property type="match status" value="1"/>
</dbReference>
<dbReference type="InterPro" id="IPR014722">
    <property type="entry name" value="Rib_uL2_dom2"/>
</dbReference>
<dbReference type="InterPro" id="IPR008991">
    <property type="entry name" value="Translation_prot_SH3-like_sf"/>
</dbReference>
<dbReference type="InterPro" id="IPR005824">
    <property type="entry name" value="KOW"/>
</dbReference>
<dbReference type="EMBL" id="JAGKSQ010000011">
    <property type="protein sequence ID" value="MBP3953224.1"/>
    <property type="molecule type" value="Genomic_DNA"/>
</dbReference>
<keyword evidence="5" id="KW-1185">Reference proteome</keyword>
<sequence length="67" mass="7896">MSELEEDKLDIEIEDRIKVVDGEHKGEEGRIVNVYKNTSAIEFDNILTKDKSKYRTVIKHNNYKKID</sequence>
<evidence type="ECO:0000256" key="1">
    <source>
        <dbReference type="ARBA" id="ARBA00022730"/>
    </source>
</evidence>
<dbReference type="GO" id="GO:0019843">
    <property type="term" value="F:rRNA binding"/>
    <property type="evidence" value="ECO:0007669"/>
    <property type="project" value="UniProtKB-KW"/>
</dbReference>
<organism evidence="4 5">
    <name type="scientific">Halalkalibacter suaedae</name>
    <dbReference type="NCBI Taxonomy" id="2822140"/>
    <lineage>
        <taxon>Bacteria</taxon>
        <taxon>Bacillati</taxon>
        <taxon>Bacillota</taxon>
        <taxon>Bacilli</taxon>
        <taxon>Bacillales</taxon>
        <taxon>Bacillaceae</taxon>
        <taxon>Halalkalibacter</taxon>
    </lineage>
</organism>
<proteinExistence type="predicted"/>
<dbReference type="GO" id="GO:0006412">
    <property type="term" value="P:translation"/>
    <property type="evidence" value="ECO:0007669"/>
    <property type="project" value="InterPro"/>
</dbReference>
<dbReference type="PROSITE" id="PS01108">
    <property type="entry name" value="RIBOSOMAL_L24"/>
    <property type="match status" value="1"/>
</dbReference>
<dbReference type="AlphaFoldDB" id="A0A940WUX9"/>
<dbReference type="InterPro" id="IPR041977">
    <property type="entry name" value="KOW_Spt5_4"/>
</dbReference>
<dbReference type="SUPFAM" id="SSF50104">
    <property type="entry name" value="Translation proteins SH3-like domain"/>
    <property type="match status" value="1"/>
</dbReference>
<reference evidence="4" key="1">
    <citation type="submission" date="2021-03" db="EMBL/GenBank/DDBJ databases">
        <title>Bacillus suaedae sp. nov., isolated from Suaeda aralocaspica.</title>
        <authorList>
            <person name="Lei R.F.R."/>
        </authorList>
    </citation>
    <scope>NUCLEOTIDE SEQUENCE</scope>
    <source>
        <strain evidence="4">YZJH907-2</strain>
    </source>
</reference>
<accession>A0A940WUX9</accession>
<evidence type="ECO:0000256" key="2">
    <source>
        <dbReference type="ARBA" id="ARBA00022884"/>
    </source>
</evidence>
<dbReference type="RefSeq" id="WP_210599082.1">
    <property type="nucleotide sequence ID" value="NZ_JAGKSQ010000011.1"/>
</dbReference>
<dbReference type="Proteomes" id="UP000678228">
    <property type="component" value="Unassembled WGS sequence"/>
</dbReference>